<dbReference type="Pfam" id="PF10048">
    <property type="entry name" value="DUF2282"/>
    <property type="match status" value="1"/>
</dbReference>
<feature type="signal peptide" evidence="1">
    <location>
        <begin position="1"/>
        <end position="31"/>
    </location>
</feature>
<proteinExistence type="predicted"/>
<accession>A0ABU9YQT8</accession>
<sequence length="96" mass="9580">MTTRATNTAIASAIAGAMSLAAIALSAPAVAADTEKCYGISKAGENDCANKAGTHSCAGMSKADYDGGDWKAVAKGTCQEMGGMLDAFEGMNPKKG</sequence>
<dbReference type="InterPro" id="IPR018740">
    <property type="entry name" value="DUF2282_membr"/>
</dbReference>
<gene>
    <name evidence="2" type="ORF">WG926_22855</name>
</gene>
<comment type="caution">
    <text evidence="2">The sequence shown here is derived from an EMBL/GenBank/DDBJ whole genome shotgun (WGS) entry which is preliminary data.</text>
</comment>
<keyword evidence="1" id="KW-0732">Signal</keyword>
<evidence type="ECO:0000313" key="3">
    <source>
        <dbReference type="Proteomes" id="UP001413721"/>
    </source>
</evidence>
<keyword evidence="3" id="KW-1185">Reference proteome</keyword>
<name>A0ABU9YQT8_9PROT</name>
<organism evidence="2 3">
    <name type="scientific">Tistrella arctica</name>
    <dbReference type="NCBI Taxonomy" id="3133430"/>
    <lineage>
        <taxon>Bacteria</taxon>
        <taxon>Pseudomonadati</taxon>
        <taxon>Pseudomonadota</taxon>
        <taxon>Alphaproteobacteria</taxon>
        <taxon>Geminicoccales</taxon>
        <taxon>Geminicoccaceae</taxon>
        <taxon>Tistrella</taxon>
    </lineage>
</organism>
<feature type="chain" id="PRO_5047221701" evidence="1">
    <location>
        <begin position="32"/>
        <end position="96"/>
    </location>
</feature>
<dbReference type="EMBL" id="JBBKTW010000010">
    <property type="protein sequence ID" value="MEN2991171.1"/>
    <property type="molecule type" value="Genomic_DNA"/>
</dbReference>
<dbReference type="RefSeq" id="WP_345934157.1">
    <property type="nucleotide sequence ID" value="NZ_JBBKTV010000007.1"/>
</dbReference>
<dbReference type="Proteomes" id="UP001413721">
    <property type="component" value="Unassembled WGS sequence"/>
</dbReference>
<evidence type="ECO:0000256" key="1">
    <source>
        <dbReference type="SAM" id="SignalP"/>
    </source>
</evidence>
<evidence type="ECO:0000313" key="2">
    <source>
        <dbReference type="EMBL" id="MEN2991171.1"/>
    </source>
</evidence>
<protein>
    <submittedName>
        <fullName evidence="2">DUF2282 domain-containing protein</fullName>
    </submittedName>
</protein>
<reference evidence="2 3" key="1">
    <citation type="submission" date="2024-03" db="EMBL/GenBank/DDBJ databases">
        <title>High-quality draft genome sequencing of Tistrella sp. BH-R2-4.</title>
        <authorList>
            <person name="Dong C."/>
        </authorList>
    </citation>
    <scope>NUCLEOTIDE SEQUENCE [LARGE SCALE GENOMIC DNA]</scope>
    <source>
        <strain evidence="2 3">BH-R2-4</strain>
    </source>
</reference>